<dbReference type="SUPFAM" id="SSF53955">
    <property type="entry name" value="Lysozyme-like"/>
    <property type="match status" value="1"/>
</dbReference>
<evidence type="ECO:0000313" key="3">
    <source>
        <dbReference type="EMBL" id="NDY94612.1"/>
    </source>
</evidence>
<keyword evidence="4" id="KW-1185">Reference proteome</keyword>
<evidence type="ECO:0000259" key="2">
    <source>
        <dbReference type="Pfam" id="PF19489"/>
    </source>
</evidence>
<dbReference type="InterPro" id="IPR023346">
    <property type="entry name" value="Lysozyme-like_dom_sf"/>
</dbReference>
<evidence type="ECO:0000313" key="4">
    <source>
        <dbReference type="Proteomes" id="UP000484885"/>
    </source>
</evidence>
<gene>
    <name evidence="3" type="ORF">G3I74_02575</name>
</gene>
<keyword evidence="1" id="KW-0732">Signal</keyword>
<dbReference type="Gene3D" id="1.10.530.10">
    <property type="match status" value="1"/>
</dbReference>
<sequence>MPKPVFLVPLAAIVLLLAGCAATPPRQQDNLCSIFREQPGWYDDAKASERRWGTPIPVQMAFVQQESSFRARARPERKRILGIFPGPRPSSAKGYAQAQDPAWQDYQRATGRRFASRTDMADALDFIGWYNDVSQRRLGLGKTDAFHLYLAYHDGHTGFQRGGWRNNAQLQAVARRVAQRASDYSRQLPACEERLRCRRWYQFWPFCR</sequence>
<feature type="domain" description="Transglycosylase SLT" evidence="2">
    <location>
        <begin position="10"/>
        <end position="191"/>
    </location>
</feature>
<comment type="caution">
    <text evidence="3">The sequence shown here is derived from an EMBL/GenBank/DDBJ whole genome shotgun (WGS) entry which is preliminary data.</text>
</comment>
<dbReference type="AlphaFoldDB" id="A0A845UWI0"/>
<dbReference type="PROSITE" id="PS51257">
    <property type="entry name" value="PROKAR_LIPOPROTEIN"/>
    <property type="match status" value="1"/>
</dbReference>
<feature type="signal peptide" evidence="1">
    <location>
        <begin position="1"/>
        <end position="21"/>
    </location>
</feature>
<feature type="chain" id="PRO_5032290153" evidence="1">
    <location>
        <begin position="22"/>
        <end position="208"/>
    </location>
</feature>
<evidence type="ECO:0000256" key="1">
    <source>
        <dbReference type="SAM" id="SignalP"/>
    </source>
</evidence>
<reference evidence="3 4" key="1">
    <citation type="submission" date="2020-02" db="EMBL/GenBank/DDBJ databases">
        <authorList>
            <person name="Zhang X.-Y."/>
        </authorList>
    </citation>
    <scope>NUCLEOTIDE SEQUENCE [LARGE SCALE GENOMIC DNA]</scope>
    <source>
        <strain evidence="3 4">C33</strain>
    </source>
</reference>
<organism evidence="3 4">
    <name type="scientific">Wenzhouxiangella limi</name>
    <dbReference type="NCBI Taxonomy" id="2707351"/>
    <lineage>
        <taxon>Bacteria</taxon>
        <taxon>Pseudomonadati</taxon>
        <taxon>Pseudomonadota</taxon>
        <taxon>Gammaproteobacteria</taxon>
        <taxon>Chromatiales</taxon>
        <taxon>Wenzhouxiangellaceae</taxon>
        <taxon>Wenzhouxiangella</taxon>
    </lineage>
</organism>
<dbReference type="InterPro" id="IPR045795">
    <property type="entry name" value="SLT_4"/>
</dbReference>
<protein>
    <submittedName>
        <fullName evidence="3">Lysozyme-like domain containing protein</fullName>
    </submittedName>
</protein>
<name>A0A845UWI0_9GAMM</name>
<dbReference type="EMBL" id="JAAGSC010000031">
    <property type="protein sequence ID" value="NDY94612.1"/>
    <property type="molecule type" value="Genomic_DNA"/>
</dbReference>
<dbReference type="Pfam" id="PF19489">
    <property type="entry name" value="SLT_4"/>
    <property type="match status" value="1"/>
</dbReference>
<proteinExistence type="predicted"/>
<dbReference type="RefSeq" id="WP_164209991.1">
    <property type="nucleotide sequence ID" value="NZ_JAAGSC010000031.1"/>
</dbReference>
<accession>A0A845UWI0</accession>
<dbReference type="Proteomes" id="UP000484885">
    <property type="component" value="Unassembled WGS sequence"/>
</dbReference>